<organism evidence="8 9">
    <name type="scientific">Ideonella dechloratans</name>
    <dbReference type="NCBI Taxonomy" id="36863"/>
    <lineage>
        <taxon>Bacteria</taxon>
        <taxon>Pseudomonadati</taxon>
        <taxon>Pseudomonadota</taxon>
        <taxon>Betaproteobacteria</taxon>
        <taxon>Burkholderiales</taxon>
        <taxon>Sphaerotilaceae</taxon>
        <taxon>Ideonella</taxon>
    </lineage>
</organism>
<gene>
    <name evidence="8" type="primary">ugpC</name>
    <name evidence="8" type="ORF">F7Q92_16930</name>
</gene>
<dbReference type="InterPro" id="IPR003439">
    <property type="entry name" value="ABC_transporter-like_ATP-bd"/>
</dbReference>
<dbReference type="InterPro" id="IPR017871">
    <property type="entry name" value="ABC_transporter-like_CS"/>
</dbReference>
<keyword evidence="9" id="KW-1185">Reference proteome</keyword>
<reference evidence="8 9" key="1">
    <citation type="submission" date="2019-09" db="EMBL/GenBank/DDBJ databases">
        <title>Draft genome sequences of 48 bacterial type strains from the CCUG.</title>
        <authorList>
            <person name="Tunovic T."/>
            <person name="Pineiro-Iglesias B."/>
            <person name="Unosson C."/>
            <person name="Inganas E."/>
            <person name="Ohlen M."/>
            <person name="Cardew S."/>
            <person name="Jensie-Markopoulos S."/>
            <person name="Salva-Serra F."/>
            <person name="Jaen-Luchoro D."/>
            <person name="Karlsson R."/>
            <person name="Svensson-Stadler L."/>
            <person name="Chun J."/>
            <person name="Moore E."/>
        </authorList>
    </citation>
    <scope>NUCLEOTIDE SEQUENCE [LARGE SCALE GENOMIC DNA]</scope>
    <source>
        <strain evidence="8 9">CCUG 30977</strain>
    </source>
</reference>
<evidence type="ECO:0000259" key="7">
    <source>
        <dbReference type="PROSITE" id="PS50893"/>
    </source>
</evidence>
<evidence type="ECO:0000256" key="4">
    <source>
        <dbReference type="ARBA" id="ARBA00022741"/>
    </source>
</evidence>
<dbReference type="CDD" id="cd03301">
    <property type="entry name" value="ABC_MalK_N"/>
    <property type="match status" value="1"/>
</dbReference>
<dbReference type="Pfam" id="PF17912">
    <property type="entry name" value="OB_MalK"/>
    <property type="match status" value="1"/>
</dbReference>
<dbReference type="Pfam" id="PF00005">
    <property type="entry name" value="ABC_tran"/>
    <property type="match status" value="1"/>
</dbReference>
<dbReference type="GO" id="GO:0015423">
    <property type="term" value="F:ABC-type maltose transporter activity"/>
    <property type="evidence" value="ECO:0007669"/>
    <property type="project" value="TreeGrafter"/>
</dbReference>
<dbReference type="OrthoDB" id="5298774at2"/>
<comment type="caution">
    <text evidence="8">The sequence shown here is derived from an EMBL/GenBank/DDBJ whole genome shotgun (WGS) entry which is preliminary data.</text>
</comment>
<evidence type="ECO:0000256" key="2">
    <source>
        <dbReference type="ARBA" id="ARBA00022475"/>
    </source>
</evidence>
<sequence>MAGVQLRSVAKSYGDVAVLRDIDLEIRDGEFIVFVGPSGCGKSTLLRMIAGLEEITAGELTIGGERMNDVPPSERGIAMVFQSYALYPHMSLYDNMAFGLKLAKVPKAEIDTAVQHAARILHIEHLLDRKPKALSGGQRQRVAIGRAIVRKPQVFLFDEPLSNLDAALRVRMRYEFAKLHEQLKTTMIYVTHDQVEAMTLADRIVVLSSGRVEQVGEPLELYEHPINQFVAGFIGSPKMNFIEAEMVEASAAAAVVRLKSGALVRVEVDAANAHPGDKVTLGVRPEHFEREGQTNVIEATVSFVESLGSSTHAYFSYPGVEDALTCELGGMSSVRAGELLHLVIPADRSHLFDAQGRAFARHRRAPAGQAARAA</sequence>
<keyword evidence="5 8" id="KW-0067">ATP-binding</keyword>
<dbReference type="GO" id="GO:1990060">
    <property type="term" value="C:maltose transport complex"/>
    <property type="evidence" value="ECO:0007669"/>
    <property type="project" value="TreeGrafter"/>
</dbReference>
<keyword evidence="3" id="KW-0997">Cell inner membrane</keyword>
<dbReference type="FunFam" id="3.40.50.300:FF:000042">
    <property type="entry name" value="Maltose/maltodextrin ABC transporter, ATP-binding protein"/>
    <property type="match status" value="1"/>
</dbReference>
<dbReference type="InterPro" id="IPR015855">
    <property type="entry name" value="ABC_transpr_MalK-like"/>
</dbReference>
<evidence type="ECO:0000313" key="9">
    <source>
        <dbReference type="Proteomes" id="UP000430120"/>
    </source>
</evidence>
<name>A0A643F8E1_IDEDE</name>
<evidence type="ECO:0000256" key="6">
    <source>
        <dbReference type="ARBA" id="ARBA00023136"/>
    </source>
</evidence>
<dbReference type="SUPFAM" id="SSF52540">
    <property type="entry name" value="P-loop containing nucleoside triphosphate hydrolases"/>
    <property type="match status" value="1"/>
</dbReference>
<dbReference type="RefSeq" id="WP_151125275.1">
    <property type="nucleotide sequence ID" value="NZ_CP088082.1"/>
</dbReference>
<protein>
    <submittedName>
        <fullName evidence="8">sn-glycerol-3-phosphate ABC transporter ATP-binding protein UgpC</fullName>
    </submittedName>
</protein>
<dbReference type="Gene3D" id="2.40.50.140">
    <property type="entry name" value="Nucleic acid-binding proteins"/>
    <property type="match status" value="1"/>
</dbReference>
<evidence type="ECO:0000256" key="3">
    <source>
        <dbReference type="ARBA" id="ARBA00022519"/>
    </source>
</evidence>
<keyword evidence="6" id="KW-0472">Membrane</keyword>
<dbReference type="InterPro" id="IPR040582">
    <property type="entry name" value="OB_MalK-like"/>
</dbReference>
<dbReference type="Gene3D" id="3.40.50.300">
    <property type="entry name" value="P-loop containing nucleotide triphosphate hydrolases"/>
    <property type="match status" value="1"/>
</dbReference>
<dbReference type="AlphaFoldDB" id="A0A643F8E1"/>
<keyword evidence="1" id="KW-0813">Transport</keyword>
<dbReference type="SUPFAM" id="SSF50331">
    <property type="entry name" value="MOP-like"/>
    <property type="match status" value="1"/>
</dbReference>
<dbReference type="SMART" id="SM00382">
    <property type="entry name" value="AAA"/>
    <property type="match status" value="1"/>
</dbReference>
<dbReference type="GO" id="GO:0016887">
    <property type="term" value="F:ATP hydrolysis activity"/>
    <property type="evidence" value="ECO:0007669"/>
    <property type="project" value="InterPro"/>
</dbReference>
<accession>A0A643F8E1</accession>
<dbReference type="PANTHER" id="PTHR43875">
    <property type="entry name" value="MALTODEXTRIN IMPORT ATP-BINDING PROTEIN MSMX"/>
    <property type="match status" value="1"/>
</dbReference>
<dbReference type="GO" id="GO:0055052">
    <property type="term" value="C:ATP-binding cassette (ABC) transporter complex, substrate-binding subunit-containing"/>
    <property type="evidence" value="ECO:0007669"/>
    <property type="project" value="TreeGrafter"/>
</dbReference>
<dbReference type="PANTHER" id="PTHR43875:SF3">
    <property type="entry name" value="MALTOSE_MALTODEXTRIN IMPORT ATP-BINDING PROTEIN MALK"/>
    <property type="match status" value="1"/>
</dbReference>
<dbReference type="PROSITE" id="PS00211">
    <property type="entry name" value="ABC_TRANSPORTER_1"/>
    <property type="match status" value="1"/>
</dbReference>
<evidence type="ECO:0000256" key="5">
    <source>
        <dbReference type="ARBA" id="ARBA00022840"/>
    </source>
</evidence>
<dbReference type="InterPro" id="IPR008995">
    <property type="entry name" value="Mo/tungstate-bd_C_term_dom"/>
</dbReference>
<dbReference type="InterPro" id="IPR003593">
    <property type="entry name" value="AAA+_ATPase"/>
</dbReference>
<dbReference type="Gene3D" id="2.40.50.100">
    <property type="match status" value="1"/>
</dbReference>
<evidence type="ECO:0000256" key="1">
    <source>
        <dbReference type="ARBA" id="ARBA00022448"/>
    </source>
</evidence>
<keyword evidence="4" id="KW-0547">Nucleotide-binding</keyword>
<dbReference type="PROSITE" id="PS50893">
    <property type="entry name" value="ABC_TRANSPORTER_2"/>
    <property type="match status" value="1"/>
</dbReference>
<dbReference type="NCBIfam" id="NF008653">
    <property type="entry name" value="PRK11650.1"/>
    <property type="match status" value="1"/>
</dbReference>
<evidence type="ECO:0000313" key="8">
    <source>
        <dbReference type="EMBL" id="KAB0577100.1"/>
    </source>
</evidence>
<dbReference type="Proteomes" id="UP000430120">
    <property type="component" value="Unassembled WGS sequence"/>
</dbReference>
<dbReference type="GO" id="GO:0005524">
    <property type="term" value="F:ATP binding"/>
    <property type="evidence" value="ECO:0007669"/>
    <property type="project" value="UniProtKB-KW"/>
</dbReference>
<keyword evidence="2" id="KW-1003">Cell membrane</keyword>
<dbReference type="EMBL" id="VZPB01000050">
    <property type="protein sequence ID" value="KAB0577100.1"/>
    <property type="molecule type" value="Genomic_DNA"/>
</dbReference>
<feature type="domain" description="ABC transporter" evidence="7">
    <location>
        <begin position="4"/>
        <end position="234"/>
    </location>
</feature>
<dbReference type="InterPro" id="IPR047641">
    <property type="entry name" value="ABC_transpr_MalK/UgpC-like"/>
</dbReference>
<dbReference type="InterPro" id="IPR027417">
    <property type="entry name" value="P-loop_NTPase"/>
</dbReference>
<proteinExistence type="predicted"/>
<dbReference type="InterPro" id="IPR012340">
    <property type="entry name" value="NA-bd_OB-fold"/>
</dbReference>